<dbReference type="CDD" id="cd04280">
    <property type="entry name" value="ZnMc_astacin_like"/>
    <property type="match status" value="1"/>
</dbReference>
<dbReference type="Gene3D" id="3.40.390.10">
    <property type="entry name" value="Collagenase (Catalytic Domain)"/>
    <property type="match status" value="1"/>
</dbReference>
<dbReference type="EMBL" id="RCHS01000710">
    <property type="protein sequence ID" value="RMX57204.1"/>
    <property type="molecule type" value="Genomic_DNA"/>
</dbReference>
<evidence type="ECO:0000256" key="1">
    <source>
        <dbReference type="ARBA" id="ARBA00022670"/>
    </source>
</evidence>
<dbReference type="InterPro" id="IPR024079">
    <property type="entry name" value="MetalloPept_cat_dom_sf"/>
</dbReference>
<dbReference type="Proteomes" id="UP000275408">
    <property type="component" value="Unassembled WGS sequence"/>
</dbReference>
<protein>
    <recommendedName>
        <fullName evidence="7">Metalloendopeptidase</fullName>
        <ecNumber evidence="7">3.4.24.-</ecNumber>
    </recommendedName>
</protein>
<feature type="domain" description="Peptidase M12A" evidence="8">
    <location>
        <begin position="1"/>
        <end position="194"/>
    </location>
</feature>
<feature type="binding site" evidence="6">
    <location>
        <position position="113"/>
    </location>
    <ligand>
        <name>Zn(2+)</name>
        <dbReference type="ChEBI" id="CHEBI:29105"/>
        <note>catalytic</note>
    </ligand>
</feature>
<comment type="cofactor">
    <cofactor evidence="6 7">
        <name>Zn(2+)</name>
        <dbReference type="ChEBI" id="CHEBI:29105"/>
    </cofactor>
    <text evidence="6 7">Binds 1 zinc ion per subunit.</text>
</comment>
<dbReference type="PANTHER" id="PTHR10127">
    <property type="entry name" value="DISCOIDIN, CUB, EGF, LAMININ , AND ZINC METALLOPROTEASE DOMAIN CONTAINING"/>
    <property type="match status" value="1"/>
</dbReference>
<gene>
    <name evidence="9" type="ORF">pdam_00017936</name>
</gene>
<dbReference type="STRING" id="46731.A0A3M6UUG4"/>
<keyword evidence="2 6" id="KW-0479">Metal-binding</keyword>
<dbReference type="SUPFAM" id="SSF55486">
    <property type="entry name" value="Metalloproteases ('zincins'), catalytic domain"/>
    <property type="match status" value="1"/>
</dbReference>
<dbReference type="EC" id="3.4.24.-" evidence="7"/>
<dbReference type="PANTHER" id="PTHR10127:SF780">
    <property type="entry name" value="METALLOENDOPEPTIDASE"/>
    <property type="match status" value="1"/>
</dbReference>
<proteinExistence type="predicted"/>
<accession>A0A3M6UUG4</accession>
<feature type="binding site" evidence="6">
    <location>
        <position position="117"/>
    </location>
    <ligand>
        <name>Zn(2+)</name>
        <dbReference type="ChEBI" id="CHEBI:29105"/>
        <note>catalytic</note>
    </ligand>
</feature>
<keyword evidence="1 6" id="KW-0645">Protease</keyword>
<dbReference type="GO" id="GO:0008270">
    <property type="term" value="F:zinc ion binding"/>
    <property type="evidence" value="ECO:0007669"/>
    <property type="project" value="UniProtKB-UniRule"/>
</dbReference>
<keyword evidence="4 6" id="KW-0862">Zinc</keyword>
<dbReference type="InterPro" id="IPR006026">
    <property type="entry name" value="Peptidase_Metallo"/>
</dbReference>
<dbReference type="PRINTS" id="PR00480">
    <property type="entry name" value="ASTACIN"/>
</dbReference>
<evidence type="ECO:0000256" key="7">
    <source>
        <dbReference type="RuleBase" id="RU361183"/>
    </source>
</evidence>
<keyword evidence="5 6" id="KW-0482">Metalloprotease</keyword>
<evidence type="ECO:0000256" key="2">
    <source>
        <dbReference type="ARBA" id="ARBA00022723"/>
    </source>
</evidence>
<feature type="active site" evidence="6">
    <location>
        <position position="114"/>
    </location>
</feature>
<comment type="caution">
    <text evidence="6">Lacks conserved residue(s) required for the propagation of feature annotation.</text>
</comment>
<evidence type="ECO:0000313" key="9">
    <source>
        <dbReference type="EMBL" id="RMX57204.1"/>
    </source>
</evidence>
<reference evidence="9 10" key="1">
    <citation type="journal article" date="2018" name="Sci. Rep.">
        <title>Comparative analysis of the Pocillopora damicornis genome highlights role of immune system in coral evolution.</title>
        <authorList>
            <person name="Cunning R."/>
            <person name="Bay R.A."/>
            <person name="Gillette P."/>
            <person name="Baker A.C."/>
            <person name="Traylor-Knowles N."/>
        </authorList>
    </citation>
    <scope>NUCLEOTIDE SEQUENCE [LARGE SCALE GENOMIC DNA]</scope>
    <source>
        <strain evidence="9">RSMAS</strain>
        <tissue evidence="9">Whole animal</tissue>
    </source>
</reference>
<feature type="binding site" evidence="6">
    <location>
        <position position="123"/>
    </location>
    <ligand>
        <name>Zn(2+)</name>
        <dbReference type="ChEBI" id="CHEBI:29105"/>
        <note>catalytic</note>
    </ligand>
</feature>
<dbReference type="OrthoDB" id="5975483at2759"/>
<evidence type="ECO:0000256" key="5">
    <source>
        <dbReference type="ARBA" id="ARBA00023049"/>
    </source>
</evidence>
<sequence length="194" mass="21992">MPITHFFFPILVFSGTWKKLLRDQITIVAILPNLSEDDPLSLEAIVKGMKQWSRATCITFKERTDEKAFIYFFIGGRCSQNIFCACSSEVGRTGDKQYISLAPHCWTAGEVAHEIAHALGFYHEQSRPDRDEYVTINWNNIVESEKVNFAKYGPSRINSLGVPYDYRSLMHFSDKAFSKNGEPTIVPKQAGVST</sequence>
<dbReference type="GO" id="GO:0006508">
    <property type="term" value="P:proteolysis"/>
    <property type="evidence" value="ECO:0007669"/>
    <property type="project" value="UniProtKB-KW"/>
</dbReference>
<evidence type="ECO:0000313" key="10">
    <source>
        <dbReference type="Proteomes" id="UP000275408"/>
    </source>
</evidence>
<dbReference type="SMART" id="SM00235">
    <property type="entry name" value="ZnMc"/>
    <property type="match status" value="1"/>
</dbReference>
<evidence type="ECO:0000256" key="6">
    <source>
        <dbReference type="PROSITE-ProRule" id="PRU01211"/>
    </source>
</evidence>
<evidence type="ECO:0000256" key="4">
    <source>
        <dbReference type="ARBA" id="ARBA00022833"/>
    </source>
</evidence>
<keyword evidence="3 6" id="KW-0378">Hydrolase</keyword>
<dbReference type="InterPro" id="IPR001506">
    <property type="entry name" value="Peptidase_M12A"/>
</dbReference>
<name>A0A3M6UUG4_POCDA</name>
<evidence type="ECO:0000259" key="8">
    <source>
        <dbReference type="PROSITE" id="PS51864"/>
    </source>
</evidence>
<comment type="caution">
    <text evidence="9">The sequence shown here is derived from an EMBL/GenBank/DDBJ whole genome shotgun (WGS) entry which is preliminary data.</text>
</comment>
<keyword evidence="10" id="KW-1185">Reference proteome</keyword>
<dbReference type="InterPro" id="IPR034035">
    <property type="entry name" value="Astacin-like_dom"/>
</dbReference>
<evidence type="ECO:0000256" key="3">
    <source>
        <dbReference type="ARBA" id="ARBA00022801"/>
    </source>
</evidence>
<dbReference type="Pfam" id="PF01400">
    <property type="entry name" value="Astacin"/>
    <property type="match status" value="1"/>
</dbReference>
<dbReference type="AlphaFoldDB" id="A0A3M6UUG4"/>
<dbReference type="GO" id="GO:0004222">
    <property type="term" value="F:metalloendopeptidase activity"/>
    <property type="evidence" value="ECO:0007669"/>
    <property type="project" value="UniProtKB-UniRule"/>
</dbReference>
<dbReference type="PROSITE" id="PS51864">
    <property type="entry name" value="ASTACIN"/>
    <property type="match status" value="1"/>
</dbReference>
<organism evidence="9 10">
    <name type="scientific">Pocillopora damicornis</name>
    <name type="common">Cauliflower coral</name>
    <name type="synonym">Millepora damicornis</name>
    <dbReference type="NCBI Taxonomy" id="46731"/>
    <lineage>
        <taxon>Eukaryota</taxon>
        <taxon>Metazoa</taxon>
        <taxon>Cnidaria</taxon>
        <taxon>Anthozoa</taxon>
        <taxon>Hexacorallia</taxon>
        <taxon>Scleractinia</taxon>
        <taxon>Astrocoeniina</taxon>
        <taxon>Pocilloporidae</taxon>
        <taxon>Pocillopora</taxon>
    </lineage>
</organism>